<protein>
    <submittedName>
        <fullName evidence="1">Uncharacterized protein</fullName>
    </submittedName>
</protein>
<evidence type="ECO:0000313" key="1">
    <source>
        <dbReference type="EMBL" id="PBK83640.1"/>
    </source>
</evidence>
<name>A0A2H3CP45_ARMGA</name>
<accession>A0A2H3CP45</accession>
<dbReference type="AlphaFoldDB" id="A0A2H3CP45"/>
<dbReference type="OrthoDB" id="3251070at2759"/>
<sequence>MTLSTICCPLREVYLPLLWECLDTIPLPGYSNTSAAQHLVAQRNAIVRDPSLGELVRSVIVMLTDQNAAHTLPLFARALSLMPKSRYPFQPMAASFFTTAPSLYHMSSQKLTTLYIHVVRAGGRIFEGILSDVAVDDTEVKIIIQYVLIFYPYEQHVEKICLSIAYRDVKQSWPRSLTAKGTEMKNDSGLQ</sequence>
<evidence type="ECO:0000313" key="2">
    <source>
        <dbReference type="Proteomes" id="UP000217790"/>
    </source>
</evidence>
<keyword evidence="2" id="KW-1185">Reference proteome</keyword>
<organism evidence="1 2">
    <name type="scientific">Armillaria gallica</name>
    <name type="common">Bulbous honey fungus</name>
    <name type="synonym">Armillaria bulbosa</name>
    <dbReference type="NCBI Taxonomy" id="47427"/>
    <lineage>
        <taxon>Eukaryota</taxon>
        <taxon>Fungi</taxon>
        <taxon>Dikarya</taxon>
        <taxon>Basidiomycota</taxon>
        <taxon>Agaricomycotina</taxon>
        <taxon>Agaricomycetes</taxon>
        <taxon>Agaricomycetidae</taxon>
        <taxon>Agaricales</taxon>
        <taxon>Marasmiineae</taxon>
        <taxon>Physalacriaceae</taxon>
        <taxon>Armillaria</taxon>
    </lineage>
</organism>
<dbReference type="Proteomes" id="UP000217790">
    <property type="component" value="Unassembled WGS sequence"/>
</dbReference>
<reference evidence="2" key="1">
    <citation type="journal article" date="2017" name="Nat. Ecol. Evol.">
        <title>Genome expansion and lineage-specific genetic innovations in the forest pathogenic fungi Armillaria.</title>
        <authorList>
            <person name="Sipos G."/>
            <person name="Prasanna A.N."/>
            <person name="Walter M.C."/>
            <person name="O'Connor E."/>
            <person name="Balint B."/>
            <person name="Krizsan K."/>
            <person name="Kiss B."/>
            <person name="Hess J."/>
            <person name="Varga T."/>
            <person name="Slot J."/>
            <person name="Riley R."/>
            <person name="Boka B."/>
            <person name="Rigling D."/>
            <person name="Barry K."/>
            <person name="Lee J."/>
            <person name="Mihaltcheva S."/>
            <person name="LaButti K."/>
            <person name="Lipzen A."/>
            <person name="Waldron R."/>
            <person name="Moloney N.M."/>
            <person name="Sperisen C."/>
            <person name="Kredics L."/>
            <person name="Vagvoelgyi C."/>
            <person name="Patrignani A."/>
            <person name="Fitzpatrick D."/>
            <person name="Nagy I."/>
            <person name="Doyle S."/>
            <person name="Anderson J.B."/>
            <person name="Grigoriev I.V."/>
            <person name="Gueldener U."/>
            <person name="Muensterkoetter M."/>
            <person name="Nagy L.G."/>
        </authorList>
    </citation>
    <scope>NUCLEOTIDE SEQUENCE [LARGE SCALE GENOMIC DNA]</scope>
    <source>
        <strain evidence="2">Ar21-2</strain>
    </source>
</reference>
<proteinExistence type="predicted"/>
<dbReference type="EMBL" id="KZ293705">
    <property type="protein sequence ID" value="PBK83640.1"/>
    <property type="molecule type" value="Genomic_DNA"/>
</dbReference>
<gene>
    <name evidence="1" type="ORF">ARMGADRAFT_1037804</name>
</gene>
<dbReference type="InParanoid" id="A0A2H3CP45"/>